<reference evidence="2" key="1">
    <citation type="submission" date="2020-01" db="EMBL/GenBank/DDBJ databases">
        <authorList>
            <consortium name="DOE Joint Genome Institute"/>
            <person name="Haridas S."/>
            <person name="Albert R."/>
            <person name="Binder M."/>
            <person name="Bloem J."/>
            <person name="Labutti K."/>
            <person name="Salamov A."/>
            <person name="Andreopoulos B."/>
            <person name="Baker S.E."/>
            <person name="Barry K."/>
            <person name="Bills G."/>
            <person name="Bluhm B.H."/>
            <person name="Cannon C."/>
            <person name="Castanera R."/>
            <person name="Culley D.E."/>
            <person name="Daum C."/>
            <person name="Ezra D."/>
            <person name="Gonzalez J.B."/>
            <person name="Henrissat B."/>
            <person name="Kuo A."/>
            <person name="Liang C."/>
            <person name="Lipzen A."/>
            <person name="Lutzoni F."/>
            <person name="Magnuson J."/>
            <person name="Mondo S."/>
            <person name="Nolan M."/>
            <person name="Ohm R."/>
            <person name="Pangilinan J."/>
            <person name="Park H.-J."/>
            <person name="Ramirez L."/>
            <person name="Alfaro M."/>
            <person name="Sun H."/>
            <person name="Tritt A."/>
            <person name="Yoshinaga Y."/>
            <person name="Zwiers L.-H."/>
            <person name="Turgeon B.G."/>
            <person name="Goodwin S.B."/>
            <person name="Spatafora J.W."/>
            <person name="Crous P.W."/>
            <person name="Grigoriev I.V."/>
        </authorList>
    </citation>
    <scope>NUCLEOTIDE SEQUENCE</scope>
    <source>
        <strain evidence="2">IPT5</strain>
    </source>
</reference>
<keyword evidence="3" id="KW-1185">Reference proteome</keyword>
<dbReference type="OrthoDB" id="4760831at2759"/>
<evidence type="ECO:0000256" key="1">
    <source>
        <dbReference type="SAM" id="MobiDB-lite"/>
    </source>
</evidence>
<proteinExistence type="predicted"/>
<gene>
    <name evidence="2" type="ORF">T440DRAFT_490636</name>
</gene>
<feature type="compositionally biased region" description="Polar residues" evidence="1">
    <location>
        <begin position="1"/>
        <end position="10"/>
    </location>
</feature>
<feature type="compositionally biased region" description="Acidic residues" evidence="1">
    <location>
        <begin position="354"/>
        <end position="363"/>
    </location>
</feature>
<name>A0A6A7B3Z5_9PLEO</name>
<accession>A0A6A7B3Z5</accession>
<dbReference type="Proteomes" id="UP000799423">
    <property type="component" value="Unassembled WGS sequence"/>
</dbReference>
<dbReference type="AlphaFoldDB" id="A0A6A7B3Z5"/>
<feature type="region of interest" description="Disordered" evidence="1">
    <location>
        <begin position="1"/>
        <end position="36"/>
    </location>
</feature>
<feature type="region of interest" description="Disordered" evidence="1">
    <location>
        <begin position="343"/>
        <end position="382"/>
    </location>
</feature>
<sequence>MRPTNSNNSHLRPVQPDLPPSPPSSNGGLCQPSNDGEHETALQQHWDQSIAKYMDVPDGYLDVHVLMVKWEDSIDNLKVREEVDQLASVFRNTFLFGVTEVQLGPTRSQHQLDRDIAAWLFDHDGPNNLLIVYYAGHGVYDKATKALEICPDNIGTHPSVSWSRSEKPFIETVQADVFLIMDCCYASDMLRSVAEVGRTFEMLAASQIGQPTPQPGENSFTNSLIRILEELAVDSAQTHFTTYDLSQKMQKERDEQPALWRRLAGSERHIRLGRLKPVDKRPKTRDERPTYARFLHLGFALGNEAFDKMQIEALTKELPRLFQQARYLVELYLIKSRGDQYAVGPMTGRKRDADEAELAEEDTESHKRHGASLPQLLSENTV</sequence>
<evidence type="ECO:0000313" key="3">
    <source>
        <dbReference type="Proteomes" id="UP000799423"/>
    </source>
</evidence>
<dbReference type="Gene3D" id="3.40.50.1460">
    <property type="match status" value="1"/>
</dbReference>
<organism evidence="2 3">
    <name type="scientific">Plenodomus tracheiphilus IPT5</name>
    <dbReference type="NCBI Taxonomy" id="1408161"/>
    <lineage>
        <taxon>Eukaryota</taxon>
        <taxon>Fungi</taxon>
        <taxon>Dikarya</taxon>
        <taxon>Ascomycota</taxon>
        <taxon>Pezizomycotina</taxon>
        <taxon>Dothideomycetes</taxon>
        <taxon>Pleosporomycetidae</taxon>
        <taxon>Pleosporales</taxon>
        <taxon>Pleosporineae</taxon>
        <taxon>Leptosphaeriaceae</taxon>
        <taxon>Plenodomus</taxon>
    </lineage>
</organism>
<evidence type="ECO:0000313" key="2">
    <source>
        <dbReference type="EMBL" id="KAF2849079.1"/>
    </source>
</evidence>
<dbReference type="EMBL" id="MU006313">
    <property type="protein sequence ID" value="KAF2849079.1"/>
    <property type="molecule type" value="Genomic_DNA"/>
</dbReference>
<protein>
    <submittedName>
        <fullName evidence="2">Uncharacterized protein</fullName>
    </submittedName>
</protein>